<dbReference type="Pfam" id="PF06202">
    <property type="entry name" value="GDE_C"/>
    <property type="match status" value="1"/>
</dbReference>
<dbReference type="PANTHER" id="PTHR10569:SF2">
    <property type="entry name" value="GLYCOGEN DEBRANCHING ENZYME"/>
    <property type="match status" value="1"/>
</dbReference>
<feature type="domain" description="Glycogen debranching enzyme bacterial and archaeal type N-terminal" evidence="2">
    <location>
        <begin position="26"/>
        <end position="246"/>
    </location>
</feature>
<proteinExistence type="predicted"/>
<dbReference type="InterPro" id="IPR032790">
    <property type="entry name" value="GDE_C"/>
</dbReference>
<dbReference type="SUPFAM" id="SSF48208">
    <property type="entry name" value="Six-hairpin glycosidases"/>
    <property type="match status" value="1"/>
</dbReference>
<reference evidence="3" key="1">
    <citation type="submission" date="2016-04" db="EMBL/GenBank/DDBJ databases">
        <authorList>
            <person name="Evans L.H."/>
            <person name="Alamgir A."/>
            <person name="Owens N."/>
            <person name="Weber N.D."/>
            <person name="Virtaneva K."/>
            <person name="Barbian K."/>
            <person name="Babar A."/>
            <person name="Rosenke K."/>
        </authorList>
    </citation>
    <scope>NUCLEOTIDE SEQUENCE</scope>
    <source>
        <strain evidence="3">86-1</strain>
    </source>
</reference>
<dbReference type="Pfam" id="PF12439">
    <property type="entry name" value="GDE_N"/>
    <property type="match status" value="1"/>
</dbReference>
<dbReference type="InterPro" id="IPR024742">
    <property type="entry name" value="Glycogen_debranch_N"/>
</dbReference>
<evidence type="ECO:0000313" key="3">
    <source>
        <dbReference type="EMBL" id="SBV93322.1"/>
    </source>
</evidence>
<sequence length="655" mass="74690">MDYNKTNTYLKFDKSRMVNLEYSLRREILRTNRRGAYHCTTLVECNTRKQHGLLVMPVPKLDNSNHVLLSSFDETVIQHGADFNLGIHKYDGDNYSPMGHKYIREFSCDSLPRTIYRVGGVILSKEKMFSLEDNTIFIRYTLLDAHSPTTIRFKPFLAFREINTLTGENTVAEHGYKEVENGISMCMYSGYPDLYMQFNKEVNFVFDPNWYKGIEYDRDKEEGLPYKEDLYVPGYFELPITKGESIIFSASDVHADTGRLSALFEEGVKERTPRSSFYNCLKNSGHQFYFRPSKDELYLLNGYPWGNVTAREQFMSLPGLTLGLGKPDAFEEVMDTAIPTIEAFMQGKPLTGFLKDIDNADVLLWLLWGLKRFSDTDKERFYTKYASLASKIVAFIQEGKHPNLTPLTNGLLSVDNRVGFPSWMNNAAGAGNYALPRTGCLVEVNAFWYNALMFNQEIARHLEDAKLEKKMGLLAEIVKTSFVEVFYNDGGYLYDYVVGNYVDWSVRPNMLLAISQDYPLLDKRQSKSIIDIITKELLTAKGIRSLSPKSIGFRPRCEGSITDKLHSAYNGASWPWLLGPYMEAYLKIFQRSGYSFLDRLLIGVEDEMSNDCIASLSALYDGSIPYFGHGPISYSISVAGVIRALNLQKAFADEY</sequence>
<dbReference type="InterPro" id="IPR008928">
    <property type="entry name" value="6-hairpin_glycosidase_sf"/>
</dbReference>
<dbReference type="InterPro" id="IPR010401">
    <property type="entry name" value="AGL/Gdb1"/>
</dbReference>
<gene>
    <name evidence="3" type="ORF">KL86DYS1_10837</name>
</gene>
<dbReference type="GO" id="GO:0004134">
    <property type="term" value="F:4-alpha-glucanotransferase activity"/>
    <property type="evidence" value="ECO:0007669"/>
    <property type="project" value="InterPro"/>
</dbReference>
<organism evidence="3">
    <name type="scientific">uncultured Dysgonomonas sp</name>
    <dbReference type="NCBI Taxonomy" id="206096"/>
    <lineage>
        <taxon>Bacteria</taxon>
        <taxon>Pseudomonadati</taxon>
        <taxon>Bacteroidota</taxon>
        <taxon>Bacteroidia</taxon>
        <taxon>Bacteroidales</taxon>
        <taxon>Dysgonomonadaceae</taxon>
        <taxon>Dysgonomonas</taxon>
        <taxon>environmental samples</taxon>
    </lineage>
</organism>
<dbReference type="GO" id="GO:0004135">
    <property type="term" value="F:amylo-alpha-1,6-glucosidase activity"/>
    <property type="evidence" value="ECO:0007669"/>
    <property type="project" value="InterPro"/>
</dbReference>
<dbReference type="Gene3D" id="1.50.10.10">
    <property type="match status" value="1"/>
</dbReference>
<dbReference type="GO" id="GO:0005980">
    <property type="term" value="P:glycogen catabolic process"/>
    <property type="evidence" value="ECO:0007669"/>
    <property type="project" value="InterPro"/>
</dbReference>
<feature type="domain" description="Glycogen debranching enzyme C-terminal" evidence="1">
    <location>
        <begin position="287"/>
        <end position="643"/>
    </location>
</feature>
<dbReference type="InterPro" id="IPR012341">
    <property type="entry name" value="6hp_glycosidase-like_sf"/>
</dbReference>
<name>A0A212J1H5_9BACT</name>
<dbReference type="EMBL" id="FLUM01000001">
    <property type="protein sequence ID" value="SBV93322.1"/>
    <property type="molecule type" value="Genomic_DNA"/>
</dbReference>
<evidence type="ECO:0000259" key="2">
    <source>
        <dbReference type="Pfam" id="PF12439"/>
    </source>
</evidence>
<evidence type="ECO:0008006" key="4">
    <source>
        <dbReference type="Google" id="ProtNLM"/>
    </source>
</evidence>
<protein>
    <recommendedName>
        <fullName evidence="4">4-alpha-glucanotransferase</fullName>
    </recommendedName>
</protein>
<dbReference type="AlphaFoldDB" id="A0A212J1H5"/>
<dbReference type="RefSeq" id="WP_296938721.1">
    <property type="nucleotide sequence ID" value="NZ_LT599032.1"/>
</dbReference>
<accession>A0A212J1H5</accession>
<dbReference type="PANTHER" id="PTHR10569">
    <property type="entry name" value="GLYCOGEN DEBRANCHING ENZYME"/>
    <property type="match status" value="1"/>
</dbReference>
<evidence type="ECO:0000259" key="1">
    <source>
        <dbReference type="Pfam" id="PF06202"/>
    </source>
</evidence>